<accession>A0ABV0CRX8</accession>
<evidence type="ECO:0000256" key="2">
    <source>
        <dbReference type="ARBA" id="ARBA00022630"/>
    </source>
</evidence>
<dbReference type="PANTHER" id="PTHR11748:SF114">
    <property type="entry name" value="ARYL-ALCOHOL OXIDASE VANILLYL-ALCOHOL OXIDASE (AFU_ORTHOLOGUE AFUA_3G09500)-RELATED"/>
    <property type="match status" value="1"/>
</dbReference>
<protein>
    <submittedName>
        <fullName evidence="6">FAD-binding oxidoreductase</fullName>
        <ecNumber evidence="6">1.-.-.-</ecNumber>
    </submittedName>
</protein>
<dbReference type="RefSeq" id="WP_346783097.1">
    <property type="nucleotide sequence ID" value="NZ_JBDLBR010000001.1"/>
</dbReference>
<dbReference type="InterPro" id="IPR016169">
    <property type="entry name" value="FAD-bd_PCMH_sub2"/>
</dbReference>
<dbReference type="Proteomes" id="UP001484535">
    <property type="component" value="Unassembled WGS sequence"/>
</dbReference>
<proteinExistence type="predicted"/>
<dbReference type="EMBL" id="JBDLBR010000001">
    <property type="protein sequence ID" value="MEN7535634.1"/>
    <property type="molecule type" value="Genomic_DNA"/>
</dbReference>
<evidence type="ECO:0000256" key="1">
    <source>
        <dbReference type="ARBA" id="ARBA00001974"/>
    </source>
</evidence>
<reference evidence="6 7" key="1">
    <citation type="submission" date="2024-05" db="EMBL/GenBank/DDBJ databases">
        <authorList>
            <person name="Park S."/>
        </authorList>
    </citation>
    <scope>NUCLEOTIDE SEQUENCE [LARGE SCALE GENOMIC DNA]</scope>
    <source>
        <strain evidence="6 7">DGU5</strain>
    </source>
</reference>
<dbReference type="InterPro" id="IPR016171">
    <property type="entry name" value="Vanillyl_alc_oxidase_C-sub2"/>
</dbReference>
<dbReference type="InterPro" id="IPR006094">
    <property type="entry name" value="Oxid_FAD_bind_N"/>
</dbReference>
<keyword evidence="7" id="KW-1185">Reference proteome</keyword>
<dbReference type="Gene3D" id="3.40.462.10">
    <property type="entry name" value="FAD-linked oxidases, C-terminal domain"/>
    <property type="match status" value="1"/>
</dbReference>
<evidence type="ECO:0000259" key="5">
    <source>
        <dbReference type="PROSITE" id="PS51387"/>
    </source>
</evidence>
<dbReference type="Gene3D" id="3.30.465.10">
    <property type="match status" value="1"/>
</dbReference>
<evidence type="ECO:0000256" key="4">
    <source>
        <dbReference type="ARBA" id="ARBA00023002"/>
    </source>
</evidence>
<dbReference type="InterPro" id="IPR016164">
    <property type="entry name" value="FAD-linked_Oxase-like_C"/>
</dbReference>
<feature type="domain" description="FAD-binding PCMH-type" evidence="5">
    <location>
        <begin position="45"/>
        <end position="231"/>
    </location>
</feature>
<comment type="cofactor">
    <cofactor evidence="1">
        <name>FAD</name>
        <dbReference type="ChEBI" id="CHEBI:57692"/>
    </cofactor>
</comment>
<name>A0ABV0CRX8_9SPHN</name>
<dbReference type="Pfam" id="PF02913">
    <property type="entry name" value="FAD-oxidase_C"/>
    <property type="match status" value="1"/>
</dbReference>
<organism evidence="6 7">
    <name type="scientific">Aurantiacibacter flavus</name>
    <dbReference type="NCBI Taxonomy" id="3145232"/>
    <lineage>
        <taxon>Bacteria</taxon>
        <taxon>Pseudomonadati</taxon>
        <taxon>Pseudomonadota</taxon>
        <taxon>Alphaproteobacteria</taxon>
        <taxon>Sphingomonadales</taxon>
        <taxon>Erythrobacteraceae</taxon>
        <taxon>Aurantiacibacter</taxon>
    </lineage>
</organism>
<dbReference type="SUPFAM" id="SSF55103">
    <property type="entry name" value="FAD-linked oxidases, C-terminal domain"/>
    <property type="match status" value="1"/>
</dbReference>
<evidence type="ECO:0000313" key="7">
    <source>
        <dbReference type="Proteomes" id="UP001484535"/>
    </source>
</evidence>
<dbReference type="InterPro" id="IPR016167">
    <property type="entry name" value="FAD-bd_PCMH_sub1"/>
</dbReference>
<dbReference type="EC" id="1.-.-.-" evidence="6"/>
<evidence type="ECO:0000256" key="3">
    <source>
        <dbReference type="ARBA" id="ARBA00022827"/>
    </source>
</evidence>
<dbReference type="Gene3D" id="1.10.45.10">
    <property type="entry name" value="Vanillyl-alcohol Oxidase, Chain A, domain 4"/>
    <property type="match status" value="1"/>
</dbReference>
<keyword evidence="2" id="KW-0285">Flavoprotein</keyword>
<dbReference type="SUPFAM" id="SSF56176">
    <property type="entry name" value="FAD-binding/transporter-associated domain-like"/>
    <property type="match status" value="1"/>
</dbReference>
<dbReference type="InterPro" id="IPR016170">
    <property type="entry name" value="Cytok_DH_C_sf"/>
</dbReference>
<comment type="caution">
    <text evidence="6">The sequence shown here is derived from an EMBL/GenBank/DDBJ whole genome shotgun (WGS) entry which is preliminary data.</text>
</comment>
<dbReference type="Pfam" id="PF01565">
    <property type="entry name" value="FAD_binding_4"/>
    <property type="match status" value="1"/>
</dbReference>
<evidence type="ECO:0000313" key="6">
    <source>
        <dbReference type="EMBL" id="MEN7535634.1"/>
    </source>
</evidence>
<dbReference type="InterPro" id="IPR036318">
    <property type="entry name" value="FAD-bd_PCMH-like_sf"/>
</dbReference>
<sequence length="513" mass="56700">MIMLDPARLEQALTRFEAIVGAQYVWREEEARHGYKDAMAPRDPMSYAPRGAVAPTSVEEVQAIVRVAGELGVALWPTSRGKNFGYGGAAPHLSDVVMLDLVRMNRILEVNVEMGYAVVEPGVGFDDLYNHLVDNNIPLWMSAPAHTWGSVLGNALERGVGYTPYGEHASKVCGLEIVTGTGELLRTGMGALDGAKTWQLFPYGFGPSWDAALMQSNFGVATKMGLWLMPEPEHTLNLAMAFDRPEDLPLGVEALRPLKLDGTVQANPSFGNIIRNLAVRAPRSEYYQGEGPIPADVLEQARLKSGVGHWNFSIRLFGDKAVNTINAEKVKRAFAHLPYEFDVSEWHRGEPLKGSGSPTPTLGALGVVDWLGGPGGHLTFSPVSPFTGAEAWEQYTTIRAMYEEAGFDYYGGFTAGQRYLNHISMIVFNRNDEETMARANRLFSDLIDVAAARGWGEYRTHTLYYDQIARSYDYNNGALRRWNETVKDAVDPHGILAPGKMGIWPRRYREAQA</sequence>
<dbReference type="PROSITE" id="PS51387">
    <property type="entry name" value="FAD_PCMH"/>
    <property type="match status" value="1"/>
</dbReference>
<dbReference type="InterPro" id="IPR016166">
    <property type="entry name" value="FAD-bd_PCMH"/>
</dbReference>
<dbReference type="PANTHER" id="PTHR11748">
    <property type="entry name" value="D-LACTATE DEHYDROGENASE"/>
    <property type="match status" value="1"/>
</dbReference>
<keyword evidence="3" id="KW-0274">FAD</keyword>
<keyword evidence="4 6" id="KW-0560">Oxidoreductase</keyword>
<dbReference type="Gene3D" id="3.30.43.10">
    <property type="entry name" value="Uridine Diphospho-n-acetylenolpyruvylglucosamine Reductase, domain 2"/>
    <property type="match status" value="1"/>
</dbReference>
<gene>
    <name evidence="6" type="ORF">ABDJ38_00420</name>
</gene>
<dbReference type="InterPro" id="IPR004113">
    <property type="entry name" value="FAD-bd_oxidored_4_C"/>
</dbReference>
<dbReference type="GO" id="GO:0016491">
    <property type="term" value="F:oxidoreductase activity"/>
    <property type="evidence" value="ECO:0007669"/>
    <property type="project" value="UniProtKB-KW"/>
</dbReference>